<gene>
    <name evidence="6" type="ORF">KEK_18233</name>
</gene>
<evidence type="ECO:0000313" key="6">
    <source>
        <dbReference type="EMBL" id="EHI12864.1"/>
    </source>
</evidence>
<accession>G7CK77</accession>
<dbReference type="AlphaFoldDB" id="G7CK77"/>
<dbReference type="GO" id="GO:0003677">
    <property type="term" value="F:DNA binding"/>
    <property type="evidence" value="ECO:0007669"/>
    <property type="project" value="UniProtKB-UniRule"/>
</dbReference>
<feature type="domain" description="HTH tetR-type" evidence="5">
    <location>
        <begin position="13"/>
        <end position="73"/>
    </location>
</feature>
<dbReference type="InterPro" id="IPR054156">
    <property type="entry name" value="YxaF_TetR_C"/>
</dbReference>
<evidence type="ECO:0000259" key="5">
    <source>
        <dbReference type="PROSITE" id="PS50977"/>
    </source>
</evidence>
<dbReference type="Gene3D" id="1.10.357.10">
    <property type="entry name" value="Tetracycline Repressor, domain 2"/>
    <property type="match status" value="1"/>
</dbReference>
<dbReference type="Proteomes" id="UP000004915">
    <property type="component" value="Unassembled WGS sequence"/>
</dbReference>
<dbReference type="eggNOG" id="COG1309">
    <property type="taxonomic scope" value="Bacteria"/>
</dbReference>
<evidence type="ECO:0000313" key="7">
    <source>
        <dbReference type="Proteomes" id="UP000004915"/>
    </source>
</evidence>
<name>G7CK77_MYCT3</name>
<evidence type="ECO:0000256" key="2">
    <source>
        <dbReference type="ARBA" id="ARBA00023125"/>
    </source>
</evidence>
<keyword evidence="1" id="KW-0805">Transcription regulation</keyword>
<dbReference type="PANTHER" id="PTHR47506:SF3">
    <property type="entry name" value="HTH-TYPE TRANSCRIPTIONAL REGULATOR LMRA"/>
    <property type="match status" value="1"/>
</dbReference>
<dbReference type="Pfam" id="PF00440">
    <property type="entry name" value="TetR_N"/>
    <property type="match status" value="1"/>
</dbReference>
<keyword evidence="2 4" id="KW-0238">DNA-binding</keyword>
<dbReference type="Pfam" id="PF21993">
    <property type="entry name" value="TetR_C_13_2"/>
    <property type="match status" value="1"/>
</dbReference>
<dbReference type="SUPFAM" id="SSF48498">
    <property type="entry name" value="Tetracyclin repressor-like, C-terminal domain"/>
    <property type="match status" value="1"/>
</dbReference>
<dbReference type="EMBL" id="AGVE01000046">
    <property type="protein sequence ID" value="EHI12864.1"/>
    <property type="molecule type" value="Genomic_DNA"/>
</dbReference>
<dbReference type="PROSITE" id="PS50977">
    <property type="entry name" value="HTH_TETR_2"/>
    <property type="match status" value="1"/>
</dbReference>
<dbReference type="InterPro" id="IPR001647">
    <property type="entry name" value="HTH_TetR"/>
</dbReference>
<organism evidence="6 7">
    <name type="scientific">Mycolicibacterium thermoresistibile (strain ATCC 19527 / DSM 44167 / CIP 105390 / JCM 6362 / NCTC 10409 / 316)</name>
    <name type="common">Mycobacterium thermoresistibile</name>
    <dbReference type="NCBI Taxonomy" id="1078020"/>
    <lineage>
        <taxon>Bacteria</taxon>
        <taxon>Bacillati</taxon>
        <taxon>Actinomycetota</taxon>
        <taxon>Actinomycetes</taxon>
        <taxon>Mycobacteriales</taxon>
        <taxon>Mycobacteriaceae</taxon>
        <taxon>Mycolicibacterium</taxon>
    </lineage>
</organism>
<sequence>MGVEVTRRRDPQSGPRAAMLRSAVALMRRQGVAATSFADVLADSGAPRGSIYHHFPAGKAQLIEEATRTAAAQLTERVARVLDEAADLPTALRELVGVWRDGLEAGDYAVGCPIVAAALGTERAARDVAGVAFADLTGLISDKLVSDGMARRRANSVAVLILTAMEGALVLAQARRDPAALDAVVDELTLLCSGSAD</sequence>
<evidence type="ECO:0000256" key="4">
    <source>
        <dbReference type="PROSITE-ProRule" id="PRU00335"/>
    </source>
</evidence>
<keyword evidence="7" id="KW-1185">Reference proteome</keyword>
<dbReference type="PANTHER" id="PTHR47506">
    <property type="entry name" value="TRANSCRIPTIONAL REGULATORY PROTEIN"/>
    <property type="match status" value="1"/>
</dbReference>
<evidence type="ECO:0000256" key="1">
    <source>
        <dbReference type="ARBA" id="ARBA00023015"/>
    </source>
</evidence>
<dbReference type="InterPro" id="IPR009057">
    <property type="entry name" value="Homeodomain-like_sf"/>
</dbReference>
<evidence type="ECO:0000256" key="3">
    <source>
        <dbReference type="ARBA" id="ARBA00023163"/>
    </source>
</evidence>
<feature type="DNA-binding region" description="H-T-H motif" evidence="4">
    <location>
        <begin position="36"/>
        <end position="55"/>
    </location>
</feature>
<keyword evidence="3" id="KW-0804">Transcription</keyword>
<reference evidence="6 7" key="1">
    <citation type="submission" date="2011-11" db="EMBL/GenBank/DDBJ databases">
        <authorList>
            <consortium name="Tuberculosis Structural Genomics Consortium"/>
            <person name="Ioerger T.R."/>
        </authorList>
    </citation>
    <scope>NUCLEOTIDE SEQUENCE [LARGE SCALE GENOMIC DNA]</scope>
    <source>
        <strain evidence="7">ATCC 19527 / DSM 44167 / CIP 105390 / JCM 6362 / NCTC 10409 / 316</strain>
    </source>
</reference>
<dbReference type="PATRIC" id="fig|1078020.3.peg.3599"/>
<protein>
    <submittedName>
        <fullName evidence="6">TetR family transcriptional regulator</fullName>
    </submittedName>
</protein>
<proteinExistence type="predicted"/>
<dbReference type="SUPFAM" id="SSF46689">
    <property type="entry name" value="Homeodomain-like"/>
    <property type="match status" value="1"/>
</dbReference>
<dbReference type="RefSeq" id="WP_003927128.1">
    <property type="nucleotide sequence ID" value="NZ_AGVE01000046.1"/>
</dbReference>
<comment type="caution">
    <text evidence="6">The sequence shown here is derived from an EMBL/GenBank/DDBJ whole genome shotgun (WGS) entry which is preliminary data.</text>
</comment>
<dbReference type="InterPro" id="IPR036271">
    <property type="entry name" value="Tet_transcr_reg_TetR-rel_C_sf"/>
</dbReference>